<accession>A0A165DKW5</accession>
<evidence type="ECO:0000256" key="1">
    <source>
        <dbReference type="SAM" id="SignalP"/>
    </source>
</evidence>
<organism evidence="2 3">
    <name type="scientific">Calocera cornea HHB12733</name>
    <dbReference type="NCBI Taxonomy" id="1353952"/>
    <lineage>
        <taxon>Eukaryota</taxon>
        <taxon>Fungi</taxon>
        <taxon>Dikarya</taxon>
        <taxon>Basidiomycota</taxon>
        <taxon>Agaricomycotina</taxon>
        <taxon>Dacrymycetes</taxon>
        <taxon>Dacrymycetales</taxon>
        <taxon>Dacrymycetaceae</taxon>
        <taxon>Calocera</taxon>
    </lineage>
</organism>
<evidence type="ECO:0008006" key="4">
    <source>
        <dbReference type="Google" id="ProtNLM"/>
    </source>
</evidence>
<evidence type="ECO:0000313" key="3">
    <source>
        <dbReference type="Proteomes" id="UP000076842"/>
    </source>
</evidence>
<keyword evidence="1" id="KW-0732">Signal</keyword>
<evidence type="ECO:0000313" key="2">
    <source>
        <dbReference type="EMBL" id="KZT53036.1"/>
    </source>
</evidence>
<dbReference type="EMBL" id="KV424048">
    <property type="protein sequence ID" value="KZT53036.1"/>
    <property type="molecule type" value="Genomic_DNA"/>
</dbReference>
<name>A0A165DKW5_9BASI</name>
<proteinExistence type="predicted"/>
<feature type="chain" id="PRO_5007856677" description="Ricin B lectin domain-containing protein" evidence="1">
    <location>
        <begin position="20"/>
        <end position="206"/>
    </location>
</feature>
<reference evidence="2 3" key="1">
    <citation type="journal article" date="2016" name="Mol. Biol. Evol.">
        <title>Comparative Genomics of Early-Diverging Mushroom-Forming Fungi Provides Insights into the Origins of Lignocellulose Decay Capabilities.</title>
        <authorList>
            <person name="Nagy L.G."/>
            <person name="Riley R."/>
            <person name="Tritt A."/>
            <person name="Adam C."/>
            <person name="Daum C."/>
            <person name="Floudas D."/>
            <person name="Sun H."/>
            <person name="Yadav J.S."/>
            <person name="Pangilinan J."/>
            <person name="Larsson K.H."/>
            <person name="Matsuura K."/>
            <person name="Barry K."/>
            <person name="Labutti K."/>
            <person name="Kuo R."/>
            <person name="Ohm R.A."/>
            <person name="Bhattacharya S.S."/>
            <person name="Shirouzu T."/>
            <person name="Yoshinaga Y."/>
            <person name="Martin F.M."/>
            <person name="Grigoriev I.V."/>
            <person name="Hibbett D.S."/>
        </authorList>
    </citation>
    <scope>NUCLEOTIDE SEQUENCE [LARGE SCALE GENOMIC DNA]</scope>
    <source>
        <strain evidence="2 3">HHB12733</strain>
    </source>
</reference>
<gene>
    <name evidence="2" type="ORF">CALCODRAFT_501543</name>
</gene>
<dbReference type="InParanoid" id="A0A165DKW5"/>
<dbReference type="AlphaFoldDB" id="A0A165DKW5"/>
<dbReference type="OrthoDB" id="3349148at2759"/>
<dbReference type="Proteomes" id="UP000076842">
    <property type="component" value="Unassembled WGS sequence"/>
</dbReference>
<keyword evidence="3" id="KW-1185">Reference proteome</keyword>
<feature type="signal peptide" evidence="1">
    <location>
        <begin position="1"/>
        <end position="19"/>
    </location>
</feature>
<sequence>MLAAAILFVSLSLAATVYAAPQIVGVISCSSLPDAVGELDYSTSAIAPLGGYRTTTTAGSEEGGYPELTVDVENPACSLVEGQLFGFYTCTSTFMNYTQTETIKYGVIQDVASGQCLYEYENNLTLQDCYISDDSGQVLQFFALGGPVSASTLTLVRQRWDGVNLLGLDLVPTAPPSPLADFPVTLTSPSATISNILYLESGTACL</sequence>
<protein>
    <recommendedName>
        <fullName evidence="4">Ricin B lectin domain-containing protein</fullName>
    </recommendedName>
</protein>